<dbReference type="RefSeq" id="WP_185038276.1">
    <property type="nucleotide sequence ID" value="NZ_BAABFG010000005.1"/>
</dbReference>
<reference evidence="2 3" key="1">
    <citation type="submission" date="2020-08" db="EMBL/GenBank/DDBJ databases">
        <title>Sequencing the genomes of 1000 actinobacteria strains.</title>
        <authorList>
            <person name="Klenk H.-P."/>
        </authorList>
    </citation>
    <scope>NUCLEOTIDE SEQUENCE [LARGE SCALE GENOMIC DNA]</scope>
    <source>
        <strain evidence="2 3">DSM 45809</strain>
    </source>
</reference>
<dbReference type="EMBL" id="JACHNB010000001">
    <property type="protein sequence ID" value="MBB4737929.1"/>
    <property type="molecule type" value="Genomic_DNA"/>
</dbReference>
<keyword evidence="1" id="KW-0472">Membrane</keyword>
<comment type="caution">
    <text evidence="2">The sequence shown here is derived from an EMBL/GenBank/DDBJ whole genome shotgun (WGS) entry which is preliminary data.</text>
</comment>
<feature type="transmembrane region" description="Helical" evidence="1">
    <location>
        <begin position="73"/>
        <end position="93"/>
    </location>
</feature>
<dbReference type="AlphaFoldDB" id="A0A7W7M5P0"/>
<keyword evidence="1" id="KW-0812">Transmembrane</keyword>
<feature type="transmembrane region" description="Helical" evidence="1">
    <location>
        <begin position="186"/>
        <end position="204"/>
    </location>
</feature>
<feature type="transmembrane region" description="Helical" evidence="1">
    <location>
        <begin position="245"/>
        <end position="265"/>
    </location>
</feature>
<keyword evidence="1" id="KW-1133">Transmembrane helix</keyword>
<accession>A0A7W7M5P0</accession>
<dbReference type="Proteomes" id="UP000546162">
    <property type="component" value="Unassembled WGS sequence"/>
</dbReference>
<feature type="transmembrane region" description="Helical" evidence="1">
    <location>
        <begin position="12"/>
        <end position="31"/>
    </location>
</feature>
<protein>
    <submittedName>
        <fullName evidence="2">Uncharacterized protein</fullName>
    </submittedName>
</protein>
<feature type="transmembrane region" description="Helical" evidence="1">
    <location>
        <begin position="113"/>
        <end position="133"/>
    </location>
</feature>
<evidence type="ECO:0000313" key="3">
    <source>
        <dbReference type="Proteomes" id="UP000546162"/>
    </source>
</evidence>
<feature type="transmembrane region" description="Helical" evidence="1">
    <location>
        <begin position="145"/>
        <end position="166"/>
    </location>
</feature>
<feature type="transmembrane region" description="Helical" evidence="1">
    <location>
        <begin position="43"/>
        <end position="61"/>
    </location>
</feature>
<keyword evidence="3" id="KW-1185">Reference proteome</keyword>
<organism evidence="2 3">
    <name type="scientific">Actinoplanes octamycinicus</name>
    <dbReference type="NCBI Taxonomy" id="135948"/>
    <lineage>
        <taxon>Bacteria</taxon>
        <taxon>Bacillati</taxon>
        <taxon>Actinomycetota</taxon>
        <taxon>Actinomycetes</taxon>
        <taxon>Micromonosporales</taxon>
        <taxon>Micromonosporaceae</taxon>
        <taxon>Actinoplanes</taxon>
    </lineage>
</organism>
<evidence type="ECO:0000313" key="2">
    <source>
        <dbReference type="EMBL" id="MBB4737929.1"/>
    </source>
</evidence>
<evidence type="ECO:0000256" key="1">
    <source>
        <dbReference type="SAM" id="Phobius"/>
    </source>
</evidence>
<name>A0A7W7M5P0_9ACTN</name>
<proteinExistence type="predicted"/>
<gene>
    <name evidence="2" type="ORF">BJY16_001388</name>
</gene>
<feature type="transmembrane region" description="Helical" evidence="1">
    <location>
        <begin position="216"/>
        <end position="233"/>
    </location>
</feature>
<sequence>MKDVTPAIRAGFLIPLTLCAGLQVLLLFVLGGRGFAWTFHSPLSAATMGAGYCGGLAMLVCSLRLRRWVDVRVAYLSTLLLMILMLLVTLRYAGRTHLGGGDLIAFGNAWGWLIVHLLAPVVGVILLVLQLRAPGQNPPREFPRLWLTVLPIAVVALIGTGVGLFALLFPATAADRWPWPVTELDVSALGVWALVFGVGSILAIREGDPERQRAGAINYLVAGVASVIAFLRYAGEVRWDNSLSWIYLLLMILLSLTGAIGWLMAGPAERWRSAVLTD</sequence>